<evidence type="ECO:0000313" key="2">
    <source>
        <dbReference type="Proteomes" id="UP000294513"/>
    </source>
</evidence>
<proteinExistence type="predicted"/>
<name>A0A4R5A620_9ACTN</name>
<sequence>MAGLQEGARLRYRLLSRWSTLSGADGSPMRSSSWLCRNPGSGRTWLFGAPGGTSGLTSEGLWGALGPFKAPVFQLYGMTETTEVEAEGHVLARLMRSAGRPYEWADVEITEPGGGVGRPPGVFCGVRIRSSHNTKDVIVAGAENV</sequence>
<dbReference type="EMBL" id="SMKU01000360">
    <property type="protein sequence ID" value="TDD67453.1"/>
    <property type="molecule type" value="Genomic_DNA"/>
</dbReference>
<dbReference type="Proteomes" id="UP000294513">
    <property type="component" value="Unassembled WGS sequence"/>
</dbReference>
<dbReference type="RefSeq" id="WP_131902484.1">
    <property type="nucleotide sequence ID" value="NZ_SMKU01000360.1"/>
</dbReference>
<dbReference type="AlphaFoldDB" id="A0A4R5A620"/>
<gene>
    <name evidence="1" type="ORF">E1298_39415</name>
</gene>
<protein>
    <submittedName>
        <fullName evidence="1">Uncharacterized protein</fullName>
    </submittedName>
</protein>
<evidence type="ECO:0000313" key="1">
    <source>
        <dbReference type="EMBL" id="TDD67453.1"/>
    </source>
</evidence>
<accession>A0A4R5A620</accession>
<organism evidence="1 2">
    <name type="scientific">Actinomadura rubrisoli</name>
    <dbReference type="NCBI Taxonomy" id="2530368"/>
    <lineage>
        <taxon>Bacteria</taxon>
        <taxon>Bacillati</taxon>
        <taxon>Actinomycetota</taxon>
        <taxon>Actinomycetes</taxon>
        <taxon>Streptosporangiales</taxon>
        <taxon>Thermomonosporaceae</taxon>
        <taxon>Actinomadura</taxon>
    </lineage>
</organism>
<comment type="caution">
    <text evidence="1">The sequence shown here is derived from an EMBL/GenBank/DDBJ whole genome shotgun (WGS) entry which is preliminary data.</text>
</comment>
<keyword evidence="2" id="KW-1185">Reference proteome</keyword>
<dbReference type="SUPFAM" id="SSF56801">
    <property type="entry name" value="Acetyl-CoA synthetase-like"/>
    <property type="match status" value="1"/>
</dbReference>
<reference evidence="1 2" key="1">
    <citation type="submission" date="2019-03" db="EMBL/GenBank/DDBJ databases">
        <title>Draft genome sequences of novel Actinobacteria.</title>
        <authorList>
            <person name="Sahin N."/>
            <person name="Ay H."/>
            <person name="Saygin H."/>
        </authorList>
    </citation>
    <scope>NUCLEOTIDE SEQUENCE [LARGE SCALE GENOMIC DNA]</scope>
    <source>
        <strain evidence="1 2">H3C3</strain>
    </source>
</reference>